<name>A0A1U7H4Y6_9CYAN</name>
<accession>A0A1U7H4Y6</accession>
<proteinExistence type="predicted"/>
<reference evidence="2 3" key="1">
    <citation type="submission" date="2016-11" db="EMBL/GenBank/DDBJ databases">
        <title>Draft Genome Sequences of Nine Cyanobacterial Strains from Diverse Habitats.</title>
        <authorList>
            <person name="Zhu T."/>
            <person name="Hou S."/>
            <person name="Lu X."/>
            <person name="Hess W.R."/>
        </authorList>
    </citation>
    <scope>NUCLEOTIDE SEQUENCE [LARGE SCALE GENOMIC DNA]</scope>
    <source>
        <strain evidence="2 3">NIES-592</strain>
    </source>
</reference>
<gene>
    <name evidence="2" type="ORF">NIES592_01290</name>
</gene>
<sequence length="91" mass="9594">MNIIKLILLACPVVLTSMLLVANPAAASYLKSIAAVTQQVTFVSAQPVHPWIAPNLSSDSQAIIDQLGCSCANCVQAKLQMEGKLSLSDLL</sequence>
<dbReference type="Proteomes" id="UP000186391">
    <property type="component" value="Unassembled WGS sequence"/>
</dbReference>
<feature type="signal peptide" evidence="1">
    <location>
        <begin position="1"/>
        <end position="27"/>
    </location>
</feature>
<dbReference type="AlphaFoldDB" id="A0A1U7H4Y6"/>
<dbReference type="EMBL" id="MRCA01000001">
    <property type="protein sequence ID" value="OKH16309.1"/>
    <property type="molecule type" value="Genomic_DNA"/>
</dbReference>
<keyword evidence="1" id="KW-0732">Signal</keyword>
<feature type="chain" id="PRO_5010574725" evidence="1">
    <location>
        <begin position="28"/>
        <end position="91"/>
    </location>
</feature>
<dbReference type="RefSeq" id="WP_073554697.1">
    <property type="nucleotide sequence ID" value="NZ_MRCA01000001.1"/>
</dbReference>
<organism evidence="2 3">
    <name type="scientific">Fischerella major NIES-592</name>
    <dbReference type="NCBI Taxonomy" id="210994"/>
    <lineage>
        <taxon>Bacteria</taxon>
        <taxon>Bacillati</taxon>
        <taxon>Cyanobacteriota</taxon>
        <taxon>Cyanophyceae</taxon>
        <taxon>Nostocales</taxon>
        <taxon>Hapalosiphonaceae</taxon>
        <taxon>Fischerella</taxon>
    </lineage>
</organism>
<protein>
    <submittedName>
        <fullName evidence="2">Uncharacterized protein</fullName>
    </submittedName>
</protein>
<keyword evidence="3" id="KW-1185">Reference proteome</keyword>
<evidence type="ECO:0000256" key="1">
    <source>
        <dbReference type="SAM" id="SignalP"/>
    </source>
</evidence>
<comment type="caution">
    <text evidence="2">The sequence shown here is derived from an EMBL/GenBank/DDBJ whole genome shotgun (WGS) entry which is preliminary data.</text>
</comment>
<evidence type="ECO:0000313" key="3">
    <source>
        <dbReference type="Proteomes" id="UP000186391"/>
    </source>
</evidence>
<evidence type="ECO:0000313" key="2">
    <source>
        <dbReference type="EMBL" id="OKH16309.1"/>
    </source>
</evidence>
<dbReference type="OrthoDB" id="516128at2"/>